<evidence type="ECO:0000256" key="7">
    <source>
        <dbReference type="ARBA" id="ARBA00022840"/>
    </source>
</evidence>
<evidence type="ECO:0000256" key="10">
    <source>
        <dbReference type="ARBA" id="ARBA00061104"/>
    </source>
</evidence>
<dbReference type="InterPro" id="IPR001650">
    <property type="entry name" value="Helicase_C-like"/>
</dbReference>
<keyword evidence="8 13" id="KW-0238">DNA-binding</keyword>
<dbReference type="SUPFAM" id="SSF52540">
    <property type="entry name" value="P-loop containing nucleoside triphosphate hydrolases"/>
    <property type="match status" value="3"/>
</dbReference>
<sequence length="1183" mass="134622">MRNYSEKMANKWQVSSTRLEDFIQRGLEKNKRLFNILGASSGVAASYFLSQSLSKEIKGLPQVVVVSGLSQALAFQQELMFFSDQLRTHILYPWDISPFSGLFPSPEVRRSRASFLYWSAKAQKNDIFIVPIAALMQLTAPFYNFNQRCRKLIAGDELPTDLAQYLNSLGYQSAPIVEDVGQYSIRGGIVDIYSPAEKQPVRLELFGDQIESLRYFSVVDQRSLNETKELHLVPTYEFELSDENIEDIIKNLRADFKRREVTPTEAEEAVRSISLKNYFAGCELLLPYCYKSLSSVLDHFSSDLNVFILDPSEVSRAADEFQQEIESDYRNNLNNPSVLFCPEPERIVQSYEKIPWSSDSRFFNFSNLAFVEDERADEERITYSSLPLTEFSLLAQNLTPASDAWINAAKPKITTWLNSGFKIFIAAKNHTQIDRLKTLLQKMELNFDLATEDEYLWDTWIENKTTITVVPRLFSETCLLSEEKLVVLRSDDFFGKKQRATTSANAYEQFSSKAKSLAFGDLKPNDMVVHVKHGIGLYEGLKIMNIGGVESEFIQIAYKDKDKLYLPVYRVGQLQKFSGSAAQTGLLDKLGGTAWEKTKIKVKAHLRDIAAELLQLYAKRSELTRPPLPVDEIAYNQFEKGFPYEETDDQLRAITDIQKDFTSGKPMDRLVCGDVGFGKTEVSMRAAFQAVHNRKQVAVLAPTTVLTFQHLETFRKRFAGWNFEIRSLNRFVSTADQKKTLADLKEGKVDILIGTHRLLSKDVAFRNLGLLIIDEEQKFGVIHKEKIKKMKTEVDTLTLSATPIPRTLNMSFTGMRDLSIINTAPVDRVPTRTFISKFDTELIRKGIQSEIARGGQVYFIHNRVQSIYGLADELRKIVPDARMRVAHGQMGEEELESAMLAFFNHEIDVLICTTIVESGMDVPRANTMFIDQAHMYGLSQLYQLRGRVGRSKARAFCYLLLPKDKRIEKDAQERLKVIQENSALGSGIRIAQYDLELRGAGNILGDDQSGHVNSVGYELYMDLLNEALAEAKGEPLADRDLDPEINLRVPALIPDAYISDIRIRLSYYKALSEISSHEELDRIEEELKDQFGPIPEPVVNLMGLMLIRKQCKDLGVRDISAGAKNISLIFTEKTKLKPETAIQLAMRENKKYSITPDQRLNIRMNNITWSNVYEELNYLLTLI</sequence>
<dbReference type="SMART" id="SM00490">
    <property type="entry name" value="HELICc"/>
    <property type="match status" value="1"/>
</dbReference>
<dbReference type="GO" id="GO:0005524">
    <property type="term" value="F:ATP binding"/>
    <property type="evidence" value="ECO:0007669"/>
    <property type="project" value="UniProtKB-UniRule"/>
</dbReference>
<comment type="function">
    <text evidence="13">Couples transcription and DNA repair by recognizing RNA polymerase (RNAP) stalled at DNA lesions. Mediates ATP-dependent release of RNAP and its truncated transcript from the DNA, and recruitment of nucleotide excision repair machinery to the damaged site.</text>
</comment>
<comment type="similarity">
    <text evidence="11 13">In the C-terminal section; belongs to the helicase family. RecG subfamily.</text>
</comment>
<dbReference type="InterPro" id="IPR036101">
    <property type="entry name" value="CarD-like/TRCF_RID_sf"/>
</dbReference>
<dbReference type="PANTHER" id="PTHR47964">
    <property type="entry name" value="ATP-DEPENDENT DNA HELICASE HOMOLOG RECG, CHLOROPLASTIC"/>
    <property type="match status" value="1"/>
</dbReference>
<dbReference type="CDD" id="cd17991">
    <property type="entry name" value="DEXHc_TRCF"/>
    <property type="match status" value="1"/>
</dbReference>
<dbReference type="GO" id="GO:0006355">
    <property type="term" value="P:regulation of DNA-templated transcription"/>
    <property type="evidence" value="ECO:0007669"/>
    <property type="project" value="UniProtKB-UniRule"/>
</dbReference>
<dbReference type="FunFam" id="3.40.50.300:FF:000546">
    <property type="entry name" value="Transcription-repair-coupling factor"/>
    <property type="match status" value="1"/>
</dbReference>
<dbReference type="Gene3D" id="2.40.10.170">
    <property type="match status" value="1"/>
</dbReference>
<dbReference type="InterPro" id="IPR041471">
    <property type="entry name" value="UvrB_inter"/>
</dbReference>
<protein>
    <recommendedName>
        <fullName evidence="12 13">Transcription-repair-coupling factor</fullName>
        <shortName evidence="13">TRCF</shortName>
        <ecNumber evidence="13">3.6.4.-</ecNumber>
    </recommendedName>
</protein>
<dbReference type="Gene3D" id="3.40.50.11180">
    <property type="match status" value="1"/>
</dbReference>
<dbReference type="Gene3D" id="3.90.1150.50">
    <property type="entry name" value="Transcription-repair-coupling factor, D7 domain"/>
    <property type="match status" value="1"/>
</dbReference>
<dbReference type="PATRIC" id="fig|1184267.3.peg.2630"/>
<evidence type="ECO:0000256" key="13">
    <source>
        <dbReference type="HAMAP-Rule" id="MF_00969"/>
    </source>
</evidence>
<evidence type="ECO:0000313" key="16">
    <source>
        <dbReference type="EMBL" id="AGH96818.1"/>
    </source>
</evidence>
<keyword evidence="3 13" id="KW-0547">Nucleotide-binding</keyword>
<dbReference type="PROSITE" id="PS51192">
    <property type="entry name" value="HELICASE_ATP_BIND_1"/>
    <property type="match status" value="1"/>
</dbReference>
<dbReference type="InterPro" id="IPR003711">
    <property type="entry name" value="CarD-like/TRCF_RID"/>
</dbReference>
<dbReference type="EMBL" id="CP003537">
    <property type="protein sequence ID" value="AGH96818.1"/>
    <property type="molecule type" value="Genomic_DNA"/>
</dbReference>
<keyword evidence="6" id="KW-0347">Helicase</keyword>
<feature type="domain" description="Helicase C-terminal" evidence="15">
    <location>
        <begin position="830"/>
        <end position="996"/>
    </location>
</feature>
<evidence type="ECO:0000259" key="15">
    <source>
        <dbReference type="PROSITE" id="PS51194"/>
    </source>
</evidence>
<evidence type="ECO:0000256" key="8">
    <source>
        <dbReference type="ARBA" id="ARBA00023125"/>
    </source>
</evidence>
<dbReference type="HAMAP" id="MF_00969">
    <property type="entry name" value="TRCF"/>
    <property type="match status" value="1"/>
</dbReference>
<dbReference type="EC" id="3.6.4.-" evidence="13"/>
<dbReference type="GO" id="GO:0005737">
    <property type="term" value="C:cytoplasm"/>
    <property type="evidence" value="ECO:0007669"/>
    <property type="project" value="UniProtKB-SubCell"/>
</dbReference>
<keyword evidence="2 13" id="KW-0963">Cytoplasm</keyword>
<keyword evidence="17" id="KW-1185">Reference proteome</keyword>
<dbReference type="Pfam" id="PF00270">
    <property type="entry name" value="DEAD"/>
    <property type="match status" value="1"/>
</dbReference>
<dbReference type="STRING" id="1184267.A11Q_2602"/>
<dbReference type="NCBIfam" id="TIGR00580">
    <property type="entry name" value="mfd"/>
    <property type="match status" value="1"/>
</dbReference>
<comment type="subcellular location">
    <subcellularLocation>
        <location evidence="1 13">Cytoplasm</location>
    </subcellularLocation>
</comment>
<dbReference type="SUPFAM" id="SSF141259">
    <property type="entry name" value="CarD-like"/>
    <property type="match status" value="1"/>
</dbReference>
<dbReference type="SMART" id="SM01058">
    <property type="entry name" value="CarD_TRCF"/>
    <property type="match status" value="1"/>
</dbReference>
<dbReference type="Pfam" id="PF02559">
    <property type="entry name" value="CarD_TRCF_RID"/>
    <property type="match status" value="1"/>
</dbReference>
<dbReference type="SUPFAM" id="SSF143517">
    <property type="entry name" value="TRCF domain-like"/>
    <property type="match status" value="1"/>
</dbReference>
<proteinExistence type="inferred from homology"/>
<dbReference type="RefSeq" id="WP_015471308.1">
    <property type="nucleotide sequence ID" value="NC_020813.1"/>
</dbReference>
<dbReference type="Gene3D" id="3.30.2060.10">
    <property type="entry name" value="Penicillin-binding protein 1b domain"/>
    <property type="match status" value="1"/>
</dbReference>
<dbReference type="SMART" id="SM00487">
    <property type="entry name" value="DEXDc"/>
    <property type="match status" value="1"/>
</dbReference>
<dbReference type="Gene3D" id="3.40.50.300">
    <property type="entry name" value="P-loop containing nucleotide triphosphate hydrolases"/>
    <property type="match status" value="2"/>
</dbReference>
<dbReference type="Proteomes" id="UP000012040">
    <property type="component" value="Chromosome"/>
</dbReference>
<evidence type="ECO:0000256" key="4">
    <source>
        <dbReference type="ARBA" id="ARBA00022763"/>
    </source>
</evidence>
<evidence type="ECO:0000256" key="3">
    <source>
        <dbReference type="ARBA" id="ARBA00022741"/>
    </source>
</evidence>
<evidence type="ECO:0000256" key="5">
    <source>
        <dbReference type="ARBA" id="ARBA00022801"/>
    </source>
</evidence>
<evidence type="ECO:0000259" key="14">
    <source>
        <dbReference type="PROSITE" id="PS51192"/>
    </source>
</evidence>
<dbReference type="InterPro" id="IPR027417">
    <property type="entry name" value="P-loop_NTPase"/>
</dbReference>
<dbReference type="GO" id="GO:0000716">
    <property type="term" value="P:transcription-coupled nucleotide-excision repair, DNA damage recognition"/>
    <property type="evidence" value="ECO:0007669"/>
    <property type="project" value="UniProtKB-UniRule"/>
</dbReference>
<dbReference type="AlphaFoldDB" id="M4VC53"/>
<dbReference type="SMART" id="SM00982">
    <property type="entry name" value="TRCF"/>
    <property type="match status" value="1"/>
</dbReference>
<evidence type="ECO:0000256" key="2">
    <source>
        <dbReference type="ARBA" id="ARBA00022490"/>
    </source>
</evidence>
<dbReference type="GO" id="GO:0003678">
    <property type="term" value="F:DNA helicase activity"/>
    <property type="evidence" value="ECO:0007669"/>
    <property type="project" value="TreeGrafter"/>
</dbReference>
<comment type="similarity">
    <text evidence="10 13">In the N-terminal section; belongs to the UvrB family.</text>
</comment>
<dbReference type="InterPro" id="IPR047112">
    <property type="entry name" value="RecG/Mfd"/>
</dbReference>
<evidence type="ECO:0000256" key="1">
    <source>
        <dbReference type="ARBA" id="ARBA00004496"/>
    </source>
</evidence>
<dbReference type="Pfam" id="PF17757">
    <property type="entry name" value="UvrB_inter"/>
    <property type="match status" value="1"/>
</dbReference>
<evidence type="ECO:0000256" key="11">
    <source>
        <dbReference type="ARBA" id="ARBA00061399"/>
    </source>
</evidence>
<dbReference type="eggNOG" id="COG1197">
    <property type="taxonomic scope" value="Bacteria"/>
</dbReference>
<reference evidence="16 17" key="1">
    <citation type="journal article" date="2013" name="ISME J.">
        <title>By their genes ye shall know them: genomic signatures of predatory bacteria.</title>
        <authorList>
            <person name="Pasternak Z."/>
            <person name="Pietrokovski S."/>
            <person name="Rotem O."/>
            <person name="Gophna U."/>
            <person name="Lurie-Weinberger M.N."/>
            <person name="Jurkevitch E."/>
        </authorList>
    </citation>
    <scope>NUCLEOTIDE SEQUENCE [LARGE SCALE GENOMIC DNA]</scope>
    <source>
        <strain evidence="16 17">JSS</strain>
    </source>
</reference>
<name>M4VC53_9BACT</name>
<dbReference type="Pfam" id="PF03461">
    <property type="entry name" value="TRCF"/>
    <property type="match status" value="1"/>
</dbReference>
<dbReference type="HOGENOM" id="CLU_005122_1_3_7"/>
<accession>M4VC53</accession>
<evidence type="ECO:0000256" key="9">
    <source>
        <dbReference type="ARBA" id="ARBA00023204"/>
    </source>
</evidence>
<keyword evidence="7 13" id="KW-0067">ATP-binding</keyword>
<dbReference type="GO" id="GO:0016787">
    <property type="term" value="F:hydrolase activity"/>
    <property type="evidence" value="ECO:0007669"/>
    <property type="project" value="UniProtKB-KW"/>
</dbReference>
<dbReference type="InterPro" id="IPR004576">
    <property type="entry name" value="Mfd"/>
</dbReference>
<dbReference type="GO" id="GO:0003684">
    <property type="term" value="F:damaged DNA binding"/>
    <property type="evidence" value="ECO:0007669"/>
    <property type="project" value="InterPro"/>
</dbReference>
<keyword evidence="4 13" id="KW-0227">DNA damage</keyword>
<dbReference type="PANTHER" id="PTHR47964:SF1">
    <property type="entry name" value="ATP-DEPENDENT DNA HELICASE HOMOLOG RECG, CHLOROPLASTIC"/>
    <property type="match status" value="1"/>
</dbReference>
<dbReference type="InterPro" id="IPR037235">
    <property type="entry name" value="TRCF-like_C_D7"/>
</dbReference>
<evidence type="ECO:0000256" key="6">
    <source>
        <dbReference type="ARBA" id="ARBA00022806"/>
    </source>
</evidence>
<evidence type="ECO:0000313" key="17">
    <source>
        <dbReference type="Proteomes" id="UP000012040"/>
    </source>
</evidence>
<dbReference type="Pfam" id="PF00271">
    <property type="entry name" value="Helicase_C"/>
    <property type="match status" value="1"/>
</dbReference>
<keyword evidence="5 13" id="KW-0378">Hydrolase</keyword>
<keyword evidence="9 13" id="KW-0234">DNA repair</keyword>
<gene>
    <name evidence="13" type="primary">mfd</name>
    <name evidence="16" type="ORF">A11Q_2602</name>
</gene>
<organism evidence="16 17">
    <name type="scientific">Pseudobdellovibrio exovorus JSS</name>
    <dbReference type="NCBI Taxonomy" id="1184267"/>
    <lineage>
        <taxon>Bacteria</taxon>
        <taxon>Pseudomonadati</taxon>
        <taxon>Bdellovibrionota</taxon>
        <taxon>Bdellovibrionia</taxon>
        <taxon>Bdellovibrionales</taxon>
        <taxon>Pseudobdellovibrionaceae</taxon>
        <taxon>Pseudobdellovibrio</taxon>
    </lineage>
</organism>
<dbReference type="InterPro" id="IPR005118">
    <property type="entry name" value="TRCF_C"/>
</dbReference>
<dbReference type="PROSITE" id="PS51194">
    <property type="entry name" value="HELICASE_CTER"/>
    <property type="match status" value="1"/>
</dbReference>
<feature type="domain" description="Helicase ATP-binding" evidence="14">
    <location>
        <begin position="660"/>
        <end position="821"/>
    </location>
</feature>
<dbReference type="InterPro" id="IPR011545">
    <property type="entry name" value="DEAD/DEAH_box_helicase_dom"/>
</dbReference>
<dbReference type="KEGG" id="bex:A11Q_2602"/>
<dbReference type="InterPro" id="IPR014001">
    <property type="entry name" value="Helicase_ATP-bd"/>
</dbReference>
<evidence type="ECO:0000256" key="12">
    <source>
        <dbReference type="ARBA" id="ARBA00070128"/>
    </source>
</evidence>